<feature type="signal peptide" evidence="1">
    <location>
        <begin position="1"/>
        <end position="25"/>
    </location>
</feature>
<accession>A0A485K4J8</accession>
<evidence type="ECO:0000313" key="4">
    <source>
        <dbReference type="EMBL" id="VFT77426.1"/>
    </source>
</evidence>
<evidence type="ECO:0000313" key="5">
    <source>
        <dbReference type="Proteomes" id="UP000332933"/>
    </source>
</evidence>
<dbReference type="Gene3D" id="3.40.50.1820">
    <property type="entry name" value="alpha/beta hydrolase"/>
    <property type="match status" value="1"/>
</dbReference>
<reference evidence="3" key="2">
    <citation type="submission" date="2019-06" db="EMBL/GenBank/DDBJ databases">
        <title>Genomics analysis of Aphanomyces spp. identifies a new class of oomycete effector associated with host adaptation.</title>
        <authorList>
            <person name="Gaulin E."/>
        </authorList>
    </citation>
    <scope>NUCLEOTIDE SEQUENCE</scope>
    <source>
        <strain evidence="3">CBS 578.67</strain>
    </source>
</reference>
<sequence length="338" mass="37593">MARWSFVAAFLLTAAELFLWKGRRAKLGFVRRLVRARGYTWSYLEKQNATTIGDKSATVIFVHGFSSDKHAWLDVAMHVTADLNLRLLVPDLPGHGATTPFSSKDDFGVHAQVWNLEAFISQTVGLDSPVHLVGYSMGGLIAGVFAATFPHLVQSLTLVSPAGITMPTKSPVVRLFDDDGIALMAATTVDDVEALLDFADSKRGTRSRTLLKMYAAVQKSRESLVTKIFYDLEPERSTLEEHIPRIDADMVVLWGKEDQILDVSCVQRIQALGRRTVVVNGCGHDLPSARPQLCADHISRMIVQSRRRDKMLDTSTYTWTTTNSTLMDSMYAEMSMHD</sequence>
<gene>
    <name evidence="4" type="primary">Aste57867_200</name>
    <name evidence="3" type="ORF">As57867_000200</name>
    <name evidence="4" type="ORF">ASTE57867_200</name>
</gene>
<protein>
    <submittedName>
        <fullName evidence="4">Aste57867_200 protein</fullName>
    </submittedName>
</protein>
<proteinExistence type="predicted"/>
<organism evidence="4 5">
    <name type="scientific">Aphanomyces stellatus</name>
    <dbReference type="NCBI Taxonomy" id="120398"/>
    <lineage>
        <taxon>Eukaryota</taxon>
        <taxon>Sar</taxon>
        <taxon>Stramenopiles</taxon>
        <taxon>Oomycota</taxon>
        <taxon>Saprolegniomycetes</taxon>
        <taxon>Saprolegniales</taxon>
        <taxon>Verrucalvaceae</taxon>
        <taxon>Aphanomyces</taxon>
    </lineage>
</organism>
<keyword evidence="1" id="KW-0732">Signal</keyword>
<dbReference type="PRINTS" id="PR00111">
    <property type="entry name" value="ABHYDROLASE"/>
</dbReference>
<dbReference type="PANTHER" id="PTHR43798">
    <property type="entry name" value="MONOACYLGLYCEROL LIPASE"/>
    <property type="match status" value="1"/>
</dbReference>
<dbReference type="PANTHER" id="PTHR43798:SF33">
    <property type="entry name" value="HYDROLASE, PUTATIVE (AFU_ORTHOLOGUE AFUA_2G14860)-RELATED"/>
    <property type="match status" value="1"/>
</dbReference>
<dbReference type="InterPro" id="IPR050266">
    <property type="entry name" value="AB_hydrolase_sf"/>
</dbReference>
<reference evidence="4 5" key="1">
    <citation type="submission" date="2019-03" db="EMBL/GenBank/DDBJ databases">
        <authorList>
            <person name="Gaulin E."/>
            <person name="Dumas B."/>
        </authorList>
    </citation>
    <scope>NUCLEOTIDE SEQUENCE [LARGE SCALE GENOMIC DNA]</scope>
    <source>
        <strain evidence="4">CBS 568.67</strain>
    </source>
</reference>
<dbReference type="InterPro" id="IPR000073">
    <property type="entry name" value="AB_hydrolase_1"/>
</dbReference>
<dbReference type="EMBL" id="VJMH01000009">
    <property type="protein sequence ID" value="KAF0720560.1"/>
    <property type="molecule type" value="Genomic_DNA"/>
</dbReference>
<feature type="domain" description="AB hydrolase-1" evidence="2">
    <location>
        <begin position="58"/>
        <end position="285"/>
    </location>
</feature>
<evidence type="ECO:0000259" key="2">
    <source>
        <dbReference type="Pfam" id="PF00561"/>
    </source>
</evidence>
<name>A0A485K4J8_9STRA</name>
<dbReference type="Pfam" id="PF00561">
    <property type="entry name" value="Abhydrolase_1"/>
    <property type="match status" value="1"/>
</dbReference>
<evidence type="ECO:0000256" key="1">
    <source>
        <dbReference type="SAM" id="SignalP"/>
    </source>
</evidence>
<dbReference type="EMBL" id="CAADRA010000009">
    <property type="protein sequence ID" value="VFT77426.1"/>
    <property type="molecule type" value="Genomic_DNA"/>
</dbReference>
<dbReference type="GO" id="GO:0016020">
    <property type="term" value="C:membrane"/>
    <property type="evidence" value="ECO:0007669"/>
    <property type="project" value="TreeGrafter"/>
</dbReference>
<dbReference type="AlphaFoldDB" id="A0A485K4J8"/>
<dbReference type="InterPro" id="IPR029058">
    <property type="entry name" value="AB_hydrolase_fold"/>
</dbReference>
<dbReference type="SUPFAM" id="SSF53474">
    <property type="entry name" value="alpha/beta-Hydrolases"/>
    <property type="match status" value="1"/>
</dbReference>
<evidence type="ECO:0000313" key="3">
    <source>
        <dbReference type="EMBL" id="KAF0720560.1"/>
    </source>
</evidence>
<dbReference type="Proteomes" id="UP000332933">
    <property type="component" value="Unassembled WGS sequence"/>
</dbReference>
<keyword evidence="5" id="KW-1185">Reference proteome</keyword>
<dbReference type="OrthoDB" id="6431331at2759"/>
<feature type="chain" id="PRO_5033436554" evidence="1">
    <location>
        <begin position="26"/>
        <end position="338"/>
    </location>
</feature>